<dbReference type="GeneID" id="71762040"/>
<feature type="transmembrane region" description="Helical" evidence="5">
    <location>
        <begin position="164"/>
        <end position="184"/>
    </location>
</feature>
<feature type="transmembrane region" description="Helical" evidence="5">
    <location>
        <begin position="26"/>
        <end position="47"/>
    </location>
</feature>
<dbReference type="KEGG" id="hdo:MUK72_09290"/>
<evidence type="ECO:0000256" key="4">
    <source>
        <dbReference type="ARBA" id="ARBA00023136"/>
    </source>
</evidence>
<feature type="transmembrane region" description="Helical" evidence="5">
    <location>
        <begin position="99"/>
        <end position="123"/>
    </location>
</feature>
<name>A0AAV3SHE4_HALDO</name>
<keyword evidence="8" id="KW-0436">Ligase</keyword>
<dbReference type="AlphaFoldDB" id="A0AAV3SHE4"/>
<dbReference type="Proteomes" id="UP000830542">
    <property type="component" value="Chromosome"/>
</dbReference>
<feature type="transmembrane region" description="Helical" evidence="5">
    <location>
        <begin position="135"/>
        <end position="158"/>
    </location>
</feature>
<keyword evidence="9" id="KW-1185">Reference proteome</keyword>
<dbReference type="RefSeq" id="WP_244699369.1">
    <property type="nucleotide sequence ID" value="NZ_BAAADN010000027.1"/>
</dbReference>
<proteinExistence type="predicted"/>
<evidence type="ECO:0000256" key="3">
    <source>
        <dbReference type="ARBA" id="ARBA00022989"/>
    </source>
</evidence>
<feature type="transmembrane region" description="Helical" evidence="5">
    <location>
        <begin position="419"/>
        <end position="442"/>
    </location>
</feature>
<reference evidence="7" key="1">
    <citation type="journal article" date="2014" name="Int. J. Syst. Evol. Microbiol.">
        <title>Complete genome sequence of Corynebacterium casei LMG S-19264T (=DSM 44701T), isolated from a smear-ripened cheese.</title>
        <authorList>
            <consortium name="US DOE Joint Genome Institute (JGI-PGF)"/>
            <person name="Walter F."/>
            <person name="Albersmeier A."/>
            <person name="Kalinowski J."/>
            <person name="Ruckert C."/>
        </authorList>
    </citation>
    <scope>NUCLEOTIDE SEQUENCE</scope>
    <source>
        <strain evidence="7">JCM 12289</strain>
    </source>
</reference>
<keyword evidence="2 5" id="KW-0812">Transmembrane</keyword>
<protein>
    <submittedName>
        <fullName evidence="8">O-antigen ligase family protein</fullName>
    </submittedName>
</protein>
<organism evidence="7 10">
    <name type="scientific">Halococcus dombrowskii</name>
    <dbReference type="NCBI Taxonomy" id="179637"/>
    <lineage>
        <taxon>Archaea</taxon>
        <taxon>Methanobacteriati</taxon>
        <taxon>Methanobacteriota</taxon>
        <taxon>Stenosarchaea group</taxon>
        <taxon>Halobacteria</taxon>
        <taxon>Halobacteriales</taxon>
        <taxon>Halococcaceae</taxon>
        <taxon>Halococcus</taxon>
    </lineage>
</organism>
<dbReference type="GO" id="GO:0016874">
    <property type="term" value="F:ligase activity"/>
    <property type="evidence" value="ECO:0007669"/>
    <property type="project" value="UniProtKB-KW"/>
</dbReference>
<evidence type="ECO:0000256" key="1">
    <source>
        <dbReference type="ARBA" id="ARBA00004141"/>
    </source>
</evidence>
<keyword evidence="4 5" id="KW-0472">Membrane</keyword>
<evidence type="ECO:0000313" key="9">
    <source>
        <dbReference type="Proteomes" id="UP000830542"/>
    </source>
</evidence>
<dbReference type="GO" id="GO:0016020">
    <property type="term" value="C:membrane"/>
    <property type="evidence" value="ECO:0007669"/>
    <property type="project" value="UniProtKB-SubCell"/>
</dbReference>
<feature type="domain" description="O-antigen ligase-related" evidence="6">
    <location>
        <begin position="285"/>
        <end position="430"/>
    </location>
</feature>
<dbReference type="EMBL" id="BAAADN010000027">
    <property type="protein sequence ID" value="GAA0462623.1"/>
    <property type="molecule type" value="Genomic_DNA"/>
</dbReference>
<evidence type="ECO:0000313" key="10">
    <source>
        <dbReference type="Proteomes" id="UP001500962"/>
    </source>
</evidence>
<feature type="transmembrane region" description="Helical" evidence="5">
    <location>
        <begin position="54"/>
        <end position="87"/>
    </location>
</feature>
<dbReference type="EMBL" id="CP095005">
    <property type="protein sequence ID" value="UOO94163.1"/>
    <property type="molecule type" value="Genomic_DNA"/>
</dbReference>
<comment type="subcellular location">
    <subcellularLocation>
        <location evidence="1">Membrane</location>
        <topology evidence="1">Multi-pass membrane protein</topology>
    </subcellularLocation>
</comment>
<dbReference type="Proteomes" id="UP001500962">
    <property type="component" value="Unassembled WGS sequence"/>
</dbReference>
<evidence type="ECO:0000259" key="6">
    <source>
        <dbReference type="Pfam" id="PF04932"/>
    </source>
</evidence>
<dbReference type="InterPro" id="IPR007016">
    <property type="entry name" value="O-antigen_ligase-rel_domated"/>
</dbReference>
<feature type="transmembrane region" description="Helical" evidence="5">
    <location>
        <begin position="256"/>
        <end position="272"/>
    </location>
</feature>
<accession>A0AAV3SHE4</accession>
<feature type="transmembrane region" description="Helical" evidence="5">
    <location>
        <begin position="191"/>
        <end position="212"/>
    </location>
</feature>
<feature type="transmembrane region" description="Helical" evidence="5">
    <location>
        <begin position="478"/>
        <end position="496"/>
    </location>
</feature>
<feature type="transmembrane region" description="Helical" evidence="5">
    <location>
        <begin position="301"/>
        <end position="321"/>
    </location>
</feature>
<evidence type="ECO:0000256" key="2">
    <source>
        <dbReference type="ARBA" id="ARBA00022692"/>
    </source>
</evidence>
<dbReference type="Pfam" id="PF04932">
    <property type="entry name" value="Wzy_C"/>
    <property type="match status" value="1"/>
</dbReference>
<feature type="transmembrane region" description="Helical" evidence="5">
    <location>
        <begin position="333"/>
        <end position="354"/>
    </location>
</feature>
<gene>
    <name evidence="7" type="ORF">GCM10008985_19140</name>
    <name evidence="8" type="ORF">MUK72_09290</name>
</gene>
<reference evidence="8" key="2">
    <citation type="submission" date="2022-04" db="EMBL/GenBank/DDBJ databases">
        <title>Sequencing and genomic assembly of Halococcus dombrowskii.</title>
        <authorList>
            <person name="Lim S.W."/>
            <person name="MacLea K.S."/>
        </authorList>
    </citation>
    <scope>NUCLEOTIDE SEQUENCE</scope>
    <source>
        <strain evidence="8">H4</strain>
    </source>
</reference>
<evidence type="ECO:0000256" key="5">
    <source>
        <dbReference type="SAM" id="Phobius"/>
    </source>
</evidence>
<keyword evidence="3 5" id="KW-1133">Transmembrane helix</keyword>
<evidence type="ECO:0000313" key="8">
    <source>
        <dbReference type="EMBL" id="UOO94163.1"/>
    </source>
</evidence>
<evidence type="ECO:0000313" key="7">
    <source>
        <dbReference type="EMBL" id="GAA0462623.1"/>
    </source>
</evidence>
<reference evidence="7" key="3">
    <citation type="submission" date="2023-12" db="EMBL/GenBank/DDBJ databases">
        <authorList>
            <person name="Sun Q."/>
            <person name="Inoue M."/>
        </authorList>
    </citation>
    <scope>NUCLEOTIDE SEQUENCE</scope>
    <source>
        <strain evidence="7">JCM 12289</strain>
    </source>
</reference>
<sequence>MSGHLAERFGTADNALAVGESEVRTYVWTALLLTTLIAVCVPVVAAASGLPTPVLVVVAGLCYLAVVFASGHDLAGLASAAIVLTLFDISTTLVEGPGIALIDVMAADVVTVPLLFVLLYEFLDDRPSVGFNGRSIATFGLIAFVVWAFVAGLVANGGSSGAGVMYAIEQLRNLVVFAVAALIVHRSDIRCVVYPFLIAVAGNLLLSLAQIVNEGMLGFPFLGEPPDRYLRSFVLGSFEIATGFYAGGFVGHGRELVMVLLLALPLAVAVAIRRAWLSPFVAAAAVVSVLSIRVADTDAGWATLILLGLGFGACLTLWLLVTAKRRHSIAVTASASVVAIAIWGVIARVLLFVLQSGDGDTSIFRTDTLAIRIEEYVTAIQLAVKYPLFGIGGKNFYVFSERYGLPADLGVHNTILSNLAATGFVGGGFYLLAALAVAFVAFRLIVSTDGIERLLWIAMLCSMATFHAYSSWMAAYHWTVGNAAFWLLAGATIGAASRRYRGWPTNAGVEEDELSTTGRVQG</sequence>
<feature type="transmembrane region" description="Helical" evidence="5">
    <location>
        <begin position="454"/>
        <end position="472"/>
    </location>
</feature>